<dbReference type="AlphaFoldDB" id="A0A381PKH6"/>
<keyword evidence="2 5" id="KW-0812">Transmembrane</keyword>
<evidence type="ECO:0008006" key="7">
    <source>
        <dbReference type="Google" id="ProtNLM"/>
    </source>
</evidence>
<dbReference type="CDD" id="cd06662">
    <property type="entry name" value="SURF1"/>
    <property type="match status" value="1"/>
</dbReference>
<dbReference type="InterPro" id="IPR002994">
    <property type="entry name" value="Surf1/Shy1"/>
</dbReference>
<feature type="transmembrane region" description="Helical" evidence="5">
    <location>
        <begin position="28"/>
        <end position="50"/>
    </location>
</feature>
<name>A0A381PKH6_9ZZZZ</name>
<sequence>MQRRNTEAESTGAASVLPMYGFARQPKWIVAHLLTFLLLATFISAGIWQLGRHTERGQRNEAVLARAEATMVNAQDLFGTYDDIEFRVAELQGIWSPTDAVVIRNRSHQEASGCHLAVPLATNEYQGVLVVVGWMHEVECQTAVQAAPEGSVSLTGRVRFSQTRGSIGARDSSTGVLRTLARTDVARVDQQVALTLAPVYVELMDSAPRVDGPVPVDPPPTDVGPHLGYTVQWFLFFVVGAVGYPLVLRRHAHRGVAENIAHVDD</sequence>
<evidence type="ECO:0000256" key="5">
    <source>
        <dbReference type="SAM" id="Phobius"/>
    </source>
</evidence>
<dbReference type="Pfam" id="PF02104">
    <property type="entry name" value="SURF1"/>
    <property type="match status" value="1"/>
</dbReference>
<evidence type="ECO:0000313" key="6">
    <source>
        <dbReference type="EMBL" id="SUZ67536.1"/>
    </source>
</evidence>
<comment type="subcellular location">
    <subcellularLocation>
        <location evidence="1">Membrane</location>
    </subcellularLocation>
</comment>
<dbReference type="GO" id="GO:0016020">
    <property type="term" value="C:membrane"/>
    <property type="evidence" value="ECO:0007669"/>
    <property type="project" value="UniProtKB-SubCell"/>
</dbReference>
<feature type="transmembrane region" description="Helical" evidence="5">
    <location>
        <begin position="227"/>
        <end position="247"/>
    </location>
</feature>
<organism evidence="6">
    <name type="scientific">marine metagenome</name>
    <dbReference type="NCBI Taxonomy" id="408172"/>
    <lineage>
        <taxon>unclassified sequences</taxon>
        <taxon>metagenomes</taxon>
        <taxon>ecological metagenomes</taxon>
    </lineage>
</organism>
<dbReference type="InterPro" id="IPR045214">
    <property type="entry name" value="Surf1/Surf4"/>
</dbReference>
<keyword evidence="3 5" id="KW-1133">Transmembrane helix</keyword>
<accession>A0A381PKH6</accession>
<evidence type="ECO:0000256" key="2">
    <source>
        <dbReference type="ARBA" id="ARBA00022692"/>
    </source>
</evidence>
<evidence type="ECO:0000256" key="1">
    <source>
        <dbReference type="ARBA" id="ARBA00004370"/>
    </source>
</evidence>
<dbReference type="PROSITE" id="PS50895">
    <property type="entry name" value="SURF1"/>
    <property type="match status" value="1"/>
</dbReference>
<reference evidence="6" key="1">
    <citation type="submission" date="2018-05" db="EMBL/GenBank/DDBJ databases">
        <authorList>
            <person name="Lanie J.A."/>
            <person name="Ng W.-L."/>
            <person name="Kazmierczak K.M."/>
            <person name="Andrzejewski T.M."/>
            <person name="Davidsen T.M."/>
            <person name="Wayne K.J."/>
            <person name="Tettelin H."/>
            <person name="Glass J.I."/>
            <person name="Rusch D."/>
            <person name="Podicherti R."/>
            <person name="Tsui H.-C.T."/>
            <person name="Winkler M.E."/>
        </authorList>
    </citation>
    <scope>NUCLEOTIDE SEQUENCE</scope>
</reference>
<keyword evidence="4 5" id="KW-0472">Membrane</keyword>
<dbReference type="PANTHER" id="PTHR23427:SF2">
    <property type="entry name" value="SURFEIT LOCUS PROTEIN 1"/>
    <property type="match status" value="1"/>
</dbReference>
<gene>
    <name evidence="6" type="ORF">METZ01_LOCUS20390</name>
</gene>
<proteinExistence type="predicted"/>
<evidence type="ECO:0000256" key="3">
    <source>
        <dbReference type="ARBA" id="ARBA00022989"/>
    </source>
</evidence>
<dbReference type="PANTHER" id="PTHR23427">
    <property type="entry name" value="SURFEIT LOCUS PROTEIN"/>
    <property type="match status" value="1"/>
</dbReference>
<evidence type="ECO:0000256" key="4">
    <source>
        <dbReference type="ARBA" id="ARBA00023136"/>
    </source>
</evidence>
<dbReference type="EMBL" id="UINC01001015">
    <property type="protein sequence ID" value="SUZ67536.1"/>
    <property type="molecule type" value="Genomic_DNA"/>
</dbReference>
<protein>
    <recommendedName>
        <fullName evidence="7">SURF1-like protein</fullName>
    </recommendedName>
</protein>